<evidence type="ECO:0000313" key="1">
    <source>
        <dbReference type="EMBL" id="PDT05693.1"/>
    </source>
</evidence>
<reference evidence="1 2" key="1">
    <citation type="submission" date="2017-09" db="EMBL/GenBank/DDBJ databases">
        <title>Comparative genomics of rhizobia isolated from Phaseolus vulgaris in China.</title>
        <authorList>
            <person name="Tong W."/>
        </authorList>
    </citation>
    <scope>NUCLEOTIDE SEQUENCE [LARGE SCALE GENOMIC DNA]</scope>
    <source>
        <strain evidence="1 2">C5</strain>
    </source>
</reference>
<name>A0A2A6JGY1_9HYPH</name>
<gene>
    <name evidence="1" type="ORF">CO666_03560</name>
</gene>
<keyword evidence="2" id="KW-1185">Reference proteome</keyword>
<evidence type="ECO:0000313" key="2">
    <source>
        <dbReference type="Proteomes" id="UP000220768"/>
    </source>
</evidence>
<dbReference type="AlphaFoldDB" id="A0A2A6JGY1"/>
<dbReference type="RefSeq" id="WP_097610765.1">
    <property type="nucleotide sequence ID" value="NZ_NWSV01000002.1"/>
</dbReference>
<proteinExistence type="predicted"/>
<accession>A0A2A6JGY1</accession>
<comment type="caution">
    <text evidence="1">The sequence shown here is derived from an EMBL/GenBank/DDBJ whole genome shotgun (WGS) entry which is preliminary data.</text>
</comment>
<dbReference type="Proteomes" id="UP000220768">
    <property type="component" value="Unassembled WGS sequence"/>
</dbReference>
<protein>
    <submittedName>
        <fullName evidence="1">Uncharacterized protein</fullName>
    </submittedName>
</protein>
<dbReference type="EMBL" id="NWSV01000002">
    <property type="protein sequence ID" value="PDT05693.1"/>
    <property type="molecule type" value="Genomic_DNA"/>
</dbReference>
<sequence>MDRVNGAGTIDIGGGRRGFRDENLGAGVEGTELTALYLNMIQEEIMKVCAMAGLSPSEADWTQLYQAIGIMMDALFADVEAAFPYATTAEAIAGALLNKIINPKTLADVLAVKLAAGPLDPAVVTYLNVYPTILAANNKATVTPSAGQVVVTPFQWVWRQFKTLDLAALNLAARTFATAASKTYHLRLAYDVNTGVQTLSLKDLSSAGYNPSALAEGNVAFDTGYDDMIIALVTTSAGNVPTVKPLKNASRLTASAQRTTYVINANASIGWVYDAITLDWARQPTINLDTTNANVTSNDDSLQGFIANTRTRYGFNFLITATSPSGYITCPYLIGISA</sequence>
<organism evidence="1 2">
    <name type="scientific">Rhizobium chutanense</name>
    <dbReference type="NCBI Taxonomy" id="2035448"/>
    <lineage>
        <taxon>Bacteria</taxon>
        <taxon>Pseudomonadati</taxon>
        <taxon>Pseudomonadota</taxon>
        <taxon>Alphaproteobacteria</taxon>
        <taxon>Hyphomicrobiales</taxon>
        <taxon>Rhizobiaceae</taxon>
        <taxon>Rhizobium/Agrobacterium group</taxon>
        <taxon>Rhizobium</taxon>
    </lineage>
</organism>